<accession>A0A1S9RXF8</accession>
<dbReference type="GO" id="GO:0001735">
    <property type="term" value="F:prenylcysteine oxidase activity"/>
    <property type="evidence" value="ECO:0007669"/>
    <property type="project" value="InterPro"/>
</dbReference>
<sequence length="597" mass="67454">MTRTIKLARCRKRTSTGRHRLPPISVIVIICMILLVVPTGRAHTSRFEYDKRSSEDGGVISSRVDYEEPTEEQTHKPLDRGNDVQRSQSNRVAIIGGGIGGISTAYFLMNEKNRPDLTQVTIFEKEPQFGGRIHFTQIYHHGTTVNTADHTFDADDALIEEMCSLTSIRLERWPHDGWNTESRSFLYWMNKILGNSASCSAEDQSGITWMELARLLRRNMTDLSFWRKYLGYVRVALTESGRSNRWERRRDDCGKRTNPLLLAGSQAQAGQTVQLSSQIALSDDLYNKPQKQLRWSQHDRIFTGLLGDLYEYEEVTLRYDSAVTRVTRYGNGTFGVHWVQTGDDGSEGSHMEQFDNVIIAAPFHQAKLEIEPPLPIEPEKITYAPIHVTSFVSQALPDSLLLQSHGERWRTSAAFLWPAFLLDRVPGLNTTGLPFISVARERTVCYDYDSSPHDLTRVVSGDLFSDDDIAALFRDARDNVTFPHQSCYIPQQAQPDVVQPKYDTVREDLALVNGAVNMSSGCVERPMIAWVHRDYWPDGLPFIKQGGKHGDHGQWRELVPGMFYVNGIEGREGASVSKSIASGRKVKDLLLGRYAVG</sequence>
<feature type="compositionally biased region" description="Basic and acidic residues" evidence="1">
    <location>
        <begin position="45"/>
        <end position="55"/>
    </location>
</feature>
<dbReference type="Gene3D" id="3.50.50.60">
    <property type="entry name" value="FAD/NAD(P)-binding domain"/>
    <property type="match status" value="1"/>
</dbReference>
<evidence type="ECO:0000313" key="4">
    <source>
        <dbReference type="Proteomes" id="UP000190744"/>
    </source>
</evidence>
<dbReference type="Pfam" id="PF13450">
    <property type="entry name" value="NAD_binding_8"/>
    <property type="match status" value="1"/>
</dbReference>
<dbReference type="InterPro" id="IPR017046">
    <property type="entry name" value="Prenylcysteine_Oxase1"/>
</dbReference>
<evidence type="ECO:0000313" key="3">
    <source>
        <dbReference type="EMBL" id="OOQ90197.1"/>
    </source>
</evidence>
<organism evidence="3 4">
    <name type="scientific">Penicillium brasilianum</name>
    <dbReference type="NCBI Taxonomy" id="104259"/>
    <lineage>
        <taxon>Eukaryota</taxon>
        <taxon>Fungi</taxon>
        <taxon>Dikarya</taxon>
        <taxon>Ascomycota</taxon>
        <taxon>Pezizomycotina</taxon>
        <taxon>Eurotiomycetes</taxon>
        <taxon>Eurotiomycetidae</taxon>
        <taxon>Eurotiales</taxon>
        <taxon>Aspergillaceae</taxon>
        <taxon>Penicillium</taxon>
    </lineage>
</organism>
<feature type="transmembrane region" description="Helical" evidence="2">
    <location>
        <begin position="21"/>
        <end position="40"/>
    </location>
</feature>
<reference evidence="4" key="1">
    <citation type="submission" date="2015-09" db="EMBL/GenBank/DDBJ databases">
        <authorList>
            <person name="Fill T.P."/>
            <person name="Baretta J.F."/>
            <person name="de Almeida L.G."/>
            <person name="Rocha M."/>
            <person name="de Souza D.H."/>
            <person name="Malavazi I."/>
            <person name="Cerdeira L.T."/>
            <person name="Hong H."/>
            <person name="Samborskyy M."/>
            <person name="de Vasconcelos A.T."/>
            <person name="Leadlay P."/>
            <person name="Rodrigues-Filho E."/>
        </authorList>
    </citation>
    <scope>NUCLEOTIDE SEQUENCE [LARGE SCALE GENOMIC DNA]</scope>
    <source>
        <strain evidence="4">LaBioMMi 136</strain>
    </source>
</reference>
<dbReference type="InterPro" id="IPR036188">
    <property type="entry name" value="FAD/NAD-bd_sf"/>
</dbReference>
<proteinExistence type="predicted"/>
<dbReference type="AlphaFoldDB" id="A0A1S9RXF8"/>
<dbReference type="EMBL" id="LJBN01000099">
    <property type="protein sequence ID" value="OOQ90197.1"/>
    <property type="molecule type" value="Genomic_DNA"/>
</dbReference>
<gene>
    <name evidence="3" type="ORF">PEBR_05510</name>
</gene>
<feature type="compositionally biased region" description="Basic and acidic residues" evidence="1">
    <location>
        <begin position="72"/>
        <end position="83"/>
    </location>
</feature>
<protein>
    <submittedName>
        <fullName evidence="3">Uncharacterized protein</fullName>
    </submittedName>
</protein>
<evidence type="ECO:0000256" key="2">
    <source>
        <dbReference type="SAM" id="Phobius"/>
    </source>
</evidence>
<keyword evidence="2" id="KW-0812">Transmembrane</keyword>
<comment type="caution">
    <text evidence="3">The sequence shown here is derived from an EMBL/GenBank/DDBJ whole genome shotgun (WGS) entry which is preliminary data.</text>
</comment>
<name>A0A1S9RXF8_PENBI</name>
<dbReference type="PANTHER" id="PTHR15944">
    <property type="entry name" value="FARNESYLCYSTEINE LYASE"/>
    <property type="match status" value="1"/>
</dbReference>
<dbReference type="SUPFAM" id="SSF51905">
    <property type="entry name" value="FAD/NAD(P)-binding domain"/>
    <property type="match status" value="1"/>
</dbReference>
<dbReference type="Proteomes" id="UP000190744">
    <property type="component" value="Unassembled WGS sequence"/>
</dbReference>
<feature type="region of interest" description="Disordered" evidence="1">
    <location>
        <begin position="45"/>
        <end position="87"/>
    </location>
</feature>
<dbReference type="GO" id="GO:0030327">
    <property type="term" value="P:prenylated protein catabolic process"/>
    <property type="evidence" value="ECO:0007669"/>
    <property type="project" value="TreeGrafter"/>
</dbReference>
<evidence type="ECO:0000256" key="1">
    <source>
        <dbReference type="SAM" id="MobiDB-lite"/>
    </source>
</evidence>
<keyword evidence="2" id="KW-1133">Transmembrane helix</keyword>
<dbReference type="PANTHER" id="PTHR15944:SF0">
    <property type="entry name" value="PRENYLCYSTEINE LYASE DOMAIN-CONTAINING PROTEIN"/>
    <property type="match status" value="1"/>
</dbReference>
<keyword evidence="2" id="KW-0472">Membrane</keyword>